<proteinExistence type="predicted"/>
<feature type="signal peptide" evidence="1">
    <location>
        <begin position="1"/>
        <end position="19"/>
    </location>
</feature>
<dbReference type="EMBL" id="FOYP01000003">
    <property type="protein sequence ID" value="SFR59707.1"/>
    <property type="molecule type" value="Genomic_DNA"/>
</dbReference>
<gene>
    <name evidence="2" type="ORF">SAMN04488005_3140</name>
</gene>
<dbReference type="Proteomes" id="UP000199478">
    <property type="component" value="Unassembled WGS sequence"/>
</dbReference>
<evidence type="ECO:0000313" key="2">
    <source>
        <dbReference type="EMBL" id="SFR59707.1"/>
    </source>
</evidence>
<feature type="chain" id="PRO_5011595997" evidence="1">
    <location>
        <begin position="20"/>
        <end position="119"/>
    </location>
</feature>
<dbReference type="RefSeq" id="WP_090201716.1">
    <property type="nucleotide sequence ID" value="NZ_FOYP01000003.1"/>
</dbReference>
<protein>
    <submittedName>
        <fullName evidence="2">Uncharacterized protein</fullName>
    </submittedName>
</protein>
<reference evidence="3" key="1">
    <citation type="submission" date="2016-10" db="EMBL/GenBank/DDBJ databases">
        <authorList>
            <person name="Varghese N."/>
            <person name="Submissions S."/>
        </authorList>
    </citation>
    <scope>NUCLEOTIDE SEQUENCE [LARGE SCALE GENOMIC DNA]</scope>
    <source>
        <strain evidence="3">DSM 26879</strain>
    </source>
</reference>
<organism evidence="2 3">
    <name type="scientific">Yoonia tamlensis</name>
    <dbReference type="NCBI Taxonomy" id="390270"/>
    <lineage>
        <taxon>Bacteria</taxon>
        <taxon>Pseudomonadati</taxon>
        <taxon>Pseudomonadota</taxon>
        <taxon>Alphaproteobacteria</taxon>
        <taxon>Rhodobacterales</taxon>
        <taxon>Paracoccaceae</taxon>
        <taxon>Yoonia</taxon>
    </lineage>
</organism>
<accession>A0A1I6HZ46</accession>
<dbReference type="STRING" id="390270.SAMN04488005_3140"/>
<evidence type="ECO:0000313" key="3">
    <source>
        <dbReference type="Proteomes" id="UP000199478"/>
    </source>
</evidence>
<dbReference type="AlphaFoldDB" id="A0A1I6HZ46"/>
<evidence type="ECO:0000256" key="1">
    <source>
        <dbReference type="SAM" id="SignalP"/>
    </source>
</evidence>
<keyword evidence="3" id="KW-1185">Reference proteome</keyword>
<dbReference type="OrthoDB" id="7727934at2"/>
<keyword evidence="1" id="KW-0732">Signal</keyword>
<sequence>MTYFPKIVLALLAPNLAFADPFDGIYKQTAHSECALVGTDGGSLEIREDIFYGVEMQCRMINPVDIEDMDAMIYQMECSGEGQTWSERAILMNDAEAPGIIMIWNGYAFRYARCEDDEY</sequence>
<name>A0A1I6HZ46_9RHOB</name>